<reference evidence="2" key="1">
    <citation type="journal article" date="2018" name="Nat. Microbiol.">
        <title>Leveraging single-cell genomics to expand the fungal tree of life.</title>
        <authorList>
            <person name="Ahrendt S.R."/>
            <person name="Quandt C.A."/>
            <person name="Ciobanu D."/>
            <person name="Clum A."/>
            <person name="Salamov A."/>
            <person name="Andreopoulos B."/>
            <person name="Cheng J.F."/>
            <person name="Woyke T."/>
            <person name="Pelin A."/>
            <person name="Henrissat B."/>
            <person name="Reynolds N.K."/>
            <person name="Benny G.L."/>
            <person name="Smith M.E."/>
            <person name="James T.Y."/>
            <person name="Grigoriev I.V."/>
        </authorList>
    </citation>
    <scope>NUCLEOTIDE SEQUENCE [LARGE SCALE GENOMIC DNA]</scope>
    <source>
        <strain evidence="2">RSA 1356</strain>
    </source>
</reference>
<gene>
    <name evidence="1" type="ORF">THASP1DRAFT_28277</name>
</gene>
<organism evidence="1 2">
    <name type="scientific">Thamnocephalis sphaerospora</name>
    <dbReference type="NCBI Taxonomy" id="78915"/>
    <lineage>
        <taxon>Eukaryota</taxon>
        <taxon>Fungi</taxon>
        <taxon>Fungi incertae sedis</taxon>
        <taxon>Zoopagomycota</taxon>
        <taxon>Zoopagomycotina</taxon>
        <taxon>Zoopagomycetes</taxon>
        <taxon>Zoopagales</taxon>
        <taxon>Sigmoideomycetaceae</taxon>
        <taxon>Thamnocephalis</taxon>
    </lineage>
</organism>
<protein>
    <submittedName>
        <fullName evidence="1">Uncharacterized protein</fullName>
    </submittedName>
</protein>
<feature type="non-terminal residue" evidence="1">
    <location>
        <position position="1"/>
    </location>
</feature>
<dbReference type="Proteomes" id="UP000271241">
    <property type="component" value="Unassembled WGS sequence"/>
</dbReference>
<sequence length="68" mass="7444">VLPSPVDLDKLRADGNVVLLPILTKLRQIELNKESVGPAAEDRKSFINFLASRLQDLCFLGGSDTMGF</sequence>
<proteinExistence type="predicted"/>
<accession>A0A4P9XUL6</accession>
<dbReference type="EMBL" id="KZ992480">
    <property type="protein sequence ID" value="RKP09913.1"/>
    <property type="molecule type" value="Genomic_DNA"/>
</dbReference>
<dbReference type="OrthoDB" id="2019644at2759"/>
<evidence type="ECO:0000313" key="1">
    <source>
        <dbReference type="EMBL" id="RKP09913.1"/>
    </source>
</evidence>
<name>A0A4P9XUL6_9FUNG</name>
<keyword evidence="2" id="KW-1185">Reference proteome</keyword>
<dbReference type="AlphaFoldDB" id="A0A4P9XUL6"/>
<evidence type="ECO:0000313" key="2">
    <source>
        <dbReference type="Proteomes" id="UP000271241"/>
    </source>
</evidence>